<dbReference type="RefSeq" id="WP_343978123.1">
    <property type="nucleotide sequence ID" value="NZ_BAAAJG010000010.1"/>
</dbReference>
<keyword evidence="4" id="KW-1185">Reference proteome</keyword>
<keyword evidence="3" id="KW-0808">Transferase</keyword>
<evidence type="ECO:0000259" key="2">
    <source>
        <dbReference type="Pfam" id="PF13673"/>
    </source>
</evidence>
<dbReference type="EC" id="2.3.1.-" evidence="3"/>
<evidence type="ECO:0000256" key="1">
    <source>
        <dbReference type="SAM" id="MobiDB-lite"/>
    </source>
</evidence>
<evidence type="ECO:0000313" key="3">
    <source>
        <dbReference type="EMBL" id="MFD1532631.1"/>
    </source>
</evidence>
<feature type="compositionally biased region" description="Pro residues" evidence="1">
    <location>
        <begin position="1"/>
        <end position="11"/>
    </location>
</feature>
<dbReference type="SUPFAM" id="SSF55729">
    <property type="entry name" value="Acyl-CoA N-acyltransferases (Nat)"/>
    <property type="match status" value="1"/>
</dbReference>
<sequence>MSPPAHAPLPNPADQSDGIRPAAAGPTRSRKKERLPTRPGYAIRELLGTDLPATAQLHIDELPVGLFPRLGRQFVRRWHRAFLESSHAVALSAVRTDPRGEEYLVGFLIGATDREAFKQELVGRHRNALMTRGVLALVLRPHVLIRFLRTRTRPYLHRLRRAETGPRPGTAHLGESRHRLTTAELTAIVVAPALRRSGAGQALIGEFLGRCAAVGTPTAELTNVSGPRSAADFYSRTGWTEAGRSVTFDGQQVLKFRHNTGHEPDD</sequence>
<accession>A0ABW4FSR7</accession>
<keyword evidence="3" id="KW-0012">Acyltransferase</keyword>
<dbReference type="CDD" id="cd04301">
    <property type="entry name" value="NAT_SF"/>
    <property type="match status" value="1"/>
</dbReference>
<name>A0ABW4FSR7_9PSEU</name>
<dbReference type="InterPro" id="IPR000182">
    <property type="entry name" value="GNAT_dom"/>
</dbReference>
<feature type="region of interest" description="Disordered" evidence="1">
    <location>
        <begin position="1"/>
        <end position="38"/>
    </location>
</feature>
<dbReference type="Proteomes" id="UP001597145">
    <property type="component" value="Unassembled WGS sequence"/>
</dbReference>
<organism evidence="3 4">
    <name type="scientific">Pseudonocardia aurantiaca</name>
    <dbReference type="NCBI Taxonomy" id="75290"/>
    <lineage>
        <taxon>Bacteria</taxon>
        <taxon>Bacillati</taxon>
        <taxon>Actinomycetota</taxon>
        <taxon>Actinomycetes</taxon>
        <taxon>Pseudonocardiales</taxon>
        <taxon>Pseudonocardiaceae</taxon>
        <taxon>Pseudonocardia</taxon>
    </lineage>
</organism>
<proteinExistence type="predicted"/>
<feature type="domain" description="N-acetyltransferase" evidence="2">
    <location>
        <begin position="184"/>
        <end position="255"/>
    </location>
</feature>
<dbReference type="Gene3D" id="3.40.630.30">
    <property type="match status" value="1"/>
</dbReference>
<protein>
    <submittedName>
        <fullName evidence="3">GNAT family N-acetyltransferase</fullName>
        <ecNumber evidence="3">2.3.1.-</ecNumber>
    </submittedName>
</protein>
<gene>
    <name evidence="3" type="ORF">ACFSCY_24705</name>
</gene>
<reference evidence="4" key="1">
    <citation type="journal article" date="2019" name="Int. J. Syst. Evol. Microbiol.">
        <title>The Global Catalogue of Microorganisms (GCM) 10K type strain sequencing project: providing services to taxonomists for standard genome sequencing and annotation.</title>
        <authorList>
            <consortium name="The Broad Institute Genomics Platform"/>
            <consortium name="The Broad Institute Genome Sequencing Center for Infectious Disease"/>
            <person name="Wu L."/>
            <person name="Ma J."/>
        </authorList>
    </citation>
    <scope>NUCLEOTIDE SEQUENCE [LARGE SCALE GENOMIC DNA]</scope>
    <source>
        <strain evidence="4">JCM 12165</strain>
    </source>
</reference>
<dbReference type="InterPro" id="IPR016181">
    <property type="entry name" value="Acyl_CoA_acyltransferase"/>
</dbReference>
<dbReference type="EMBL" id="JBHUCP010000019">
    <property type="protein sequence ID" value="MFD1532631.1"/>
    <property type="molecule type" value="Genomic_DNA"/>
</dbReference>
<evidence type="ECO:0000313" key="4">
    <source>
        <dbReference type="Proteomes" id="UP001597145"/>
    </source>
</evidence>
<dbReference type="GO" id="GO:0016746">
    <property type="term" value="F:acyltransferase activity"/>
    <property type="evidence" value="ECO:0007669"/>
    <property type="project" value="UniProtKB-KW"/>
</dbReference>
<comment type="caution">
    <text evidence="3">The sequence shown here is derived from an EMBL/GenBank/DDBJ whole genome shotgun (WGS) entry which is preliminary data.</text>
</comment>
<dbReference type="Pfam" id="PF13673">
    <property type="entry name" value="Acetyltransf_10"/>
    <property type="match status" value="1"/>
</dbReference>